<reference evidence="2 3" key="1">
    <citation type="submission" date="2024-02" db="EMBL/GenBank/DDBJ databases">
        <title>A nitrogen-fixing paenibacillus bacterium.</title>
        <authorList>
            <person name="Zhang W.L."/>
            <person name="Chen S.F."/>
        </authorList>
    </citation>
    <scope>NUCLEOTIDE SEQUENCE [LARGE SCALE GENOMIC DNA]</scope>
    <source>
        <strain evidence="2 3">M1</strain>
    </source>
</reference>
<proteinExistence type="predicted"/>
<name>A0ABU7VVJ2_9BACL</name>
<sequence length="134" mass="15108">MKEYVSSEIIHTFIEFMLIPILGVLTKLLISLCKSKIREMEQKIKHKSVQKVLGMAENAIETAVVSVNQTFVDTMKKKGTFNEAAVAESFRMAKEKAAALIGQASMEIIAEVFADSEAWLDSKIEYYVNRTKRS</sequence>
<gene>
    <name evidence="2" type="ORF">V3851_18265</name>
</gene>
<dbReference type="RefSeq" id="WP_331847995.1">
    <property type="nucleotide sequence ID" value="NZ_JAZHPZ010000010.1"/>
</dbReference>
<dbReference type="EMBL" id="JAZHPZ010000010">
    <property type="protein sequence ID" value="MEF2967778.1"/>
    <property type="molecule type" value="Genomic_DNA"/>
</dbReference>
<organism evidence="2 3">
    <name type="scientific">Paenibacillus haidiansis</name>
    <dbReference type="NCBI Taxonomy" id="1574488"/>
    <lineage>
        <taxon>Bacteria</taxon>
        <taxon>Bacillati</taxon>
        <taxon>Bacillota</taxon>
        <taxon>Bacilli</taxon>
        <taxon>Bacillales</taxon>
        <taxon>Paenibacillaceae</taxon>
        <taxon>Paenibacillus</taxon>
    </lineage>
</organism>
<evidence type="ECO:0000313" key="2">
    <source>
        <dbReference type="EMBL" id="MEF2967778.1"/>
    </source>
</evidence>
<dbReference type="Proteomes" id="UP001306950">
    <property type="component" value="Unassembled WGS sequence"/>
</dbReference>
<keyword evidence="3" id="KW-1185">Reference proteome</keyword>
<keyword evidence="1" id="KW-0472">Membrane</keyword>
<comment type="caution">
    <text evidence="2">The sequence shown here is derived from an EMBL/GenBank/DDBJ whole genome shotgun (WGS) entry which is preliminary data.</text>
</comment>
<accession>A0ABU7VVJ2</accession>
<feature type="transmembrane region" description="Helical" evidence="1">
    <location>
        <begin position="12"/>
        <end position="33"/>
    </location>
</feature>
<keyword evidence="1" id="KW-0812">Transmembrane</keyword>
<evidence type="ECO:0000256" key="1">
    <source>
        <dbReference type="SAM" id="Phobius"/>
    </source>
</evidence>
<protein>
    <recommendedName>
        <fullName evidence="4">Bacteriophage holin of superfamily 6 (Holin_LLH)</fullName>
    </recommendedName>
</protein>
<keyword evidence="1" id="KW-1133">Transmembrane helix</keyword>
<evidence type="ECO:0008006" key="4">
    <source>
        <dbReference type="Google" id="ProtNLM"/>
    </source>
</evidence>
<evidence type="ECO:0000313" key="3">
    <source>
        <dbReference type="Proteomes" id="UP001306950"/>
    </source>
</evidence>